<dbReference type="InterPro" id="IPR000905">
    <property type="entry name" value="Gcp-like_dom"/>
</dbReference>
<dbReference type="GO" id="GO:0008270">
    <property type="term" value="F:zinc ion binding"/>
    <property type="evidence" value="ECO:0007669"/>
    <property type="project" value="UniProtKB-KW"/>
</dbReference>
<dbReference type="Gene3D" id="3.30.420.40">
    <property type="match status" value="2"/>
</dbReference>
<evidence type="ECO:0000256" key="20">
    <source>
        <dbReference type="SAM" id="MobiDB-lite"/>
    </source>
</evidence>
<evidence type="ECO:0000256" key="9">
    <source>
        <dbReference type="ARBA" id="ARBA00022695"/>
    </source>
</evidence>
<keyword evidence="12" id="KW-0863">Zinc-finger</keyword>
<dbReference type="InterPro" id="IPR012337">
    <property type="entry name" value="RNaseH-like_sf"/>
</dbReference>
<evidence type="ECO:0000256" key="16">
    <source>
        <dbReference type="ARBA" id="ARBA00023242"/>
    </source>
</evidence>
<evidence type="ECO:0000256" key="8">
    <source>
        <dbReference type="ARBA" id="ARBA00022694"/>
    </source>
</evidence>
<dbReference type="Gene3D" id="2.40.50.730">
    <property type="match status" value="1"/>
</dbReference>
<dbReference type="PANTHER" id="PTHR45861">
    <property type="entry name" value="DNA POLYMERASE ALPHA CATALYTIC SUBUNIT"/>
    <property type="match status" value="1"/>
</dbReference>
<dbReference type="PRINTS" id="PR00789">
    <property type="entry name" value="OSIALOPTASE"/>
</dbReference>
<comment type="similarity">
    <text evidence="3">Belongs to the DNA polymerase type-B family.</text>
</comment>
<dbReference type="Gene3D" id="3.30.420.10">
    <property type="entry name" value="Ribonuclease H-like superfamily/Ribonuclease H"/>
    <property type="match status" value="1"/>
</dbReference>
<feature type="region of interest" description="Disordered" evidence="20">
    <location>
        <begin position="219"/>
        <end position="382"/>
    </location>
</feature>
<dbReference type="NCBIfam" id="TIGR03722">
    <property type="entry name" value="arch_KAE1"/>
    <property type="match status" value="1"/>
</dbReference>
<dbReference type="InterPro" id="IPR006172">
    <property type="entry name" value="DNA-dir_DNA_pol_B"/>
</dbReference>
<evidence type="ECO:0000256" key="11">
    <source>
        <dbReference type="ARBA" id="ARBA00022723"/>
    </source>
</evidence>
<dbReference type="Pfam" id="PF00814">
    <property type="entry name" value="TsaD"/>
    <property type="match status" value="1"/>
</dbReference>
<dbReference type="Gene3D" id="1.10.132.60">
    <property type="entry name" value="DNA polymerase family B, C-terminal domain"/>
    <property type="match status" value="1"/>
</dbReference>
<evidence type="ECO:0000256" key="19">
    <source>
        <dbReference type="ARBA" id="ARBA00048117"/>
    </source>
</evidence>
<evidence type="ECO:0000256" key="14">
    <source>
        <dbReference type="ARBA" id="ARBA00022932"/>
    </source>
</evidence>
<keyword evidence="17" id="KW-0012">Acyltransferase</keyword>
<evidence type="ECO:0000259" key="22">
    <source>
        <dbReference type="Pfam" id="PF00814"/>
    </source>
</evidence>
<dbReference type="Gene3D" id="1.10.287.690">
    <property type="entry name" value="Helix hairpin bin"/>
    <property type="match status" value="1"/>
</dbReference>
<dbReference type="CDD" id="cd05532">
    <property type="entry name" value="POLBc_alpha"/>
    <property type="match status" value="1"/>
</dbReference>
<keyword evidence="15" id="KW-0238">DNA-binding</keyword>
<dbReference type="GO" id="GO:0006272">
    <property type="term" value="P:leading strand elongation"/>
    <property type="evidence" value="ECO:0007669"/>
    <property type="project" value="TreeGrafter"/>
</dbReference>
<dbReference type="SUPFAM" id="SSF56672">
    <property type="entry name" value="DNA/RNA polymerases"/>
    <property type="match status" value="1"/>
</dbReference>
<dbReference type="GO" id="GO:0003688">
    <property type="term" value="F:DNA replication origin binding"/>
    <property type="evidence" value="ECO:0007669"/>
    <property type="project" value="TreeGrafter"/>
</dbReference>
<keyword evidence="14" id="KW-0239">DNA-directed DNA polymerase</keyword>
<keyword evidence="8" id="KW-0819">tRNA processing</keyword>
<feature type="domain" description="Gcp-like" evidence="22">
    <location>
        <begin position="1577"/>
        <end position="1849"/>
    </location>
</feature>
<evidence type="ECO:0000259" key="23">
    <source>
        <dbReference type="Pfam" id="PF03104"/>
    </source>
</evidence>
<dbReference type="FunFam" id="3.30.420.40:FF:000038">
    <property type="entry name" value="Probable tRNA N6-adenosine threonylcarbamoyltransferase"/>
    <property type="match status" value="1"/>
</dbReference>
<evidence type="ECO:0000256" key="4">
    <source>
        <dbReference type="ARBA" id="ARBA00012156"/>
    </source>
</evidence>
<dbReference type="Gene3D" id="1.10.3200.20">
    <property type="entry name" value="DNA Polymerase alpha, zinc finger"/>
    <property type="match status" value="1"/>
</dbReference>
<keyword evidence="7" id="KW-0808">Transferase</keyword>
<proteinExistence type="inferred from homology"/>
<dbReference type="NCBIfam" id="TIGR00329">
    <property type="entry name" value="gcp_kae1"/>
    <property type="match status" value="1"/>
</dbReference>
<dbReference type="PROSITE" id="PS00116">
    <property type="entry name" value="DNA_POLYMERASE_B"/>
    <property type="match status" value="1"/>
</dbReference>
<feature type="compositionally biased region" description="Low complexity" evidence="20">
    <location>
        <begin position="312"/>
        <end position="325"/>
    </location>
</feature>
<dbReference type="Pfam" id="PF12254">
    <property type="entry name" value="DNA_pol_alpha_N"/>
    <property type="match status" value="1"/>
</dbReference>
<dbReference type="InterPro" id="IPR023211">
    <property type="entry name" value="DNA_pol_palm_dom_sf"/>
</dbReference>
<dbReference type="Pfam" id="PF08996">
    <property type="entry name" value="zf-DNA_Pol"/>
    <property type="match status" value="1"/>
</dbReference>
<dbReference type="Pfam" id="PF03104">
    <property type="entry name" value="DNA_pol_B_exo1"/>
    <property type="match status" value="1"/>
</dbReference>
<dbReference type="NCBIfam" id="TIGR00592">
    <property type="entry name" value="pol2"/>
    <property type="match status" value="1"/>
</dbReference>
<sequence>MESEPTKRQRPVQGRVGAKSKQALAEIIALRKSGARRVDTFEVKEEEPVYDVVDEDQYAQIVKKRRDEGGAFVIDRNGLGYADIGEEVDWSVEGDGEHEDLPTGTAKALAKGRKNKADPAPAPPAQRARMQKMFASAAAKPRAGSRPASHDAAATEALLEDILGGVAAAGCSPSAASPARRARYPGTTSLSLAAAAKVPARAAAASAVVKEEVPQVQPGVRLEDEGLAAGSASEEAAGAEGNSRPEAMEVQEDAEPLMAPNPPADRTEQAGADTPARPGGERRQQAAGLTPAGAGGGIRMPDGAAPPPPTPAASAGAAATPQPGGWRTPAGALPVQPPTPDTAVPAGGWQDMYAAGVDCPSPAPTPAPGDGAVLTGAPTGDAAELPLDSSGALPFYLLDAHEEPAQAGTVFLFGRVPTANGKHASCCAVVHGLQRNLFVVPREDVSTPEIAALEERLESDPGARAALIPLLHAALTRVKEETRALLQAHGVTSMVMKPVLRRYAFENRGVRPGRQWVLKVRYPATCPALPPGLTGAAFAAVFGANQGLLEALTLKRRLMGPGWLALAAPRAVAPSAQLSWCALEVEVAGHKAVAAAPAGVRPAPPLTLASLHVQTALVAGGAAAEIVAASVVYLPEVDVEAAQQDGWRSARDLRHFSAVCRLGGAPFPVGFEAQVKAVNASEVGRRNGGAVLSCQASERSLLAMLVARLRALDVDVLMGHNIAGFDLPILLHRLQHHKVPHWSGLGRLKRHKFPNLAGGGHQFGGGAAPGVLAVLAGRLLCDTYLAARDLVREARVDVSPGDVPARYAASDRLLALVRLTESDAWLALGLAFRLSVLPLTRALAQLSGSAWSRSLAGQRAQRIESLLLHEFYARKFLLPDKLSGKERERLEAAAAEEAEGEGDAPAVKKSGKGPQYAGGLVLEPRVGLYDRYVLVLDFNSLYPSIIQEYNICFTTVVRPKDGAVPALPPPSEELAVLPKVLQTLVQRRRTVKDLLKSERDAVRRAQLDIRQQALKLTANSMYGCLGFTHSRFYARPLAELVTAQGREVLQSTVDLVQGALGAEVIYGDTDSIMIHTASTDLEAVTRMGHAIKKEVNKRYRLLEIDVDGVYKRMLLLKKKKYAAIKVEQARGDQAPTESVEQKGLDIVRRDWCPLAKDVGNAVLTEILSGKAREEVVQAVHAHLDDVRLKVEAQAVPLNKFIITKQLTKQPSDYPDAKNQPHVQVALRRLAAGKRDGVAQGETVPYVICDEAADEAHQQVAAPERSLAERAYHPQEVLPVVTRLCAPIEGTDPARLAACLGLDPARYRGAAAAGAAAAGDRDVALGAGAGLDDDDRFKACPGLELTGNNGTRFRLTGVRDLAAPAARVACDSALLPPDGLGEAVDGGMAVQPLTPAQLSNQTALYSRRSIARYYEGWAASDDALLPCRTRNVCLRLGAEGGTPGSFPPDPKCSGTMRREMDEADLYTELCYAHRMVDVEGALGLLSREDAAAAAQKLVPLRPALDAAAKVTAGIRDGCAFRWVSLLDLFGQGPVVDLPGWTRGPARPAMAVVLGIEGSANKIGVGIVREDGTILSNPRHTYISPPGHGFLPRETALHHQEWALPLVQRALKEAGVTPRDITAIAFTKGPGMGGPLVSCAVVARMLAQLWRVPLLPVNHCVGHIEMGRLVTGARDPVVLYVSGGNTQVIAYADQRYRIFGETVDMAVGNCLDRFARVLGLSNDPAPGYNIEQLAKQGRRLVELPYVVKGMDVSFSGILSFVETAARTLLDKGEATPADLCFSLQETIFAMLVEITERAMAHCATADALVVGGVGCNLRLQAMLATMCEERGGRLYATDDRYCIDNGAMIAWPGVLALRGGQTCAVAESACTQRFRTDEVHVAAASCAASVASRALRGNLTAYLSTRLPRLPHSRALGMPSLGMTFCDPGRTTVSRGRTRSTRLSRVGTSRLSGWSACTSDSVTGQCRSSPWRLNRACGSCLMTNTRSWRGAPGRESPLPSKVTFVPSFHPGFSLISRVSSTLLVLPAASVTLRVTLSFLVAPLNSCGRGARQLHLNLLCLGGRALAHVVTHALEPAAAPPTKKVRAQATTLRAC</sequence>
<comment type="subcellular location">
    <subcellularLocation>
        <location evidence="2">Cytoplasm</location>
    </subcellularLocation>
    <subcellularLocation>
        <location evidence="1">Nucleus</location>
    </subcellularLocation>
</comment>
<evidence type="ECO:0000256" key="7">
    <source>
        <dbReference type="ARBA" id="ARBA00022679"/>
    </source>
</evidence>
<feature type="domain" description="Zinc finger DNA-directed DNA polymerase family B alpha" evidence="24">
    <location>
        <begin position="1330"/>
        <end position="1528"/>
    </location>
</feature>
<dbReference type="InterPro" id="IPR006133">
    <property type="entry name" value="DNA-dir_DNA_pol_B_exonuc"/>
</dbReference>
<evidence type="ECO:0000259" key="25">
    <source>
        <dbReference type="Pfam" id="PF12254"/>
    </source>
</evidence>
<dbReference type="Proteomes" id="UP000279271">
    <property type="component" value="Unassembled WGS sequence"/>
</dbReference>
<evidence type="ECO:0000256" key="15">
    <source>
        <dbReference type="ARBA" id="ARBA00023125"/>
    </source>
</evidence>
<feature type="region of interest" description="Disordered" evidence="20">
    <location>
        <begin position="889"/>
        <end position="913"/>
    </location>
</feature>
<feature type="domain" description="DNA polymerase alpha catalytic subunit N-terminal" evidence="25">
    <location>
        <begin position="24"/>
        <end position="87"/>
    </location>
</feature>
<dbReference type="InterPro" id="IPR017964">
    <property type="entry name" value="DNA-dir_DNA_pol_B_CS"/>
</dbReference>
<gene>
    <name evidence="26" type="ORF">APUTEX25_001663</name>
</gene>
<dbReference type="Gene3D" id="3.30.70.2820">
    <property type="match status" value="1"/>
</dbReference>
<dbReference type="PANTHER" id="PTHR45861:SF1">
    <property type="entry name" value="DNA POLYMERASE ALPHA CATALYTIC SUBUNIT"/>
    <property type="match status" value="1"/>
</dbReference>
<dbReference type="InterPro" id="IPR038256">
    <property type="entry name" value="Pol_alpha_znc_sf"/>
</dbReference>
<comment type="caution">
    <text evidence="26">The sequence shown here is derived from an EMBL/GenBank/DDBJ whole genome shotgun (WGS) entry which is preliminary data.</text>
</comment>
<dbReference type="InterPro" id="IPR006134">
    <property type="entry name" value="DNA-dir_DNA_pol_B_multi_dom"/>
</dbReference>
<dbReference type="GO" id="GO:0003697">
    <property type="term" value="F:single-stranded DNA binding"/>
    <property type="evidence" value="ECO:0007669"/>
    <property type="project" value="TreeGrafter"/>
</dbReference>
<comment type="catalytic activity">
    <reaction evidence="19">
        <text>L-threonylcarbamoyladenylate + adenosine(37) in tRNA = N(6)-L-threonylcarbamoyladenosine(37) in tRNA + AMP + H(+)</text>
        <dbReference type="Rhea" id="RHEA:37059"/>
        <dbReference type="Rhea" id="RHEA-COMP:10162"/>
        <dbReference type="Rhea" id="RHEA-COMP:10163"/>
        <dbReference type="ChEBI" id="CHEBI:15378"/>
        <dbReference type="ChEBI" id="CHEBI:73682"/>
        <dbReference type="ChEBI" id="CHEBI:74411"/>
        <dbReference type="ChEBI" id="CHEBI:74418"/>
        <dbReference type="ChEBI" id="CHEBI:456215"/>
        <dbReference type="EC" id="2.3.1.234"/>
    </reaction>
</comment>
<keyword evidence="6" id="KW-0963">Cytoplasm</keyword>
<evidence type="ECO:0000259" key="24">
    <source>
        <dbReference type="Pfam" id="PF08996"/>
    </source>
</evidence>
<accession>A0A3M7KP00</accession>
<dbReference type="GO" id="GO:0002949">
    <property type="term" value="P:tRNA threonylcarbamoyladenosine modification"/>
    <property type="evidence" value="ECO:0007669"/>
    <property type="project" value="InterPro"/>
</dbReference>
<dbReference type="InterPro" id="IPR015088">
    <property type="entry name" value="Znf_DNA-dir_DNA_pol_B_alpha"/>
</dbReference>
<dbReference type="EC" id="2.7.7.7" evidence="5"/>
<evidence type="ECO:0000256" key="18">
    <source>
        <dbReference type="ARBA" id="ARBA00030439"/>
    </source>
</evidence>
<evidence type="ECO:0000256" key="12">
    <source>
        <dbReference type="ARBA" id="ARBA00022771"/>
    </source>
</evidence>
<dbReference type="GO" id="GO:0000166">
    <property type="term" value="F:nucleotide binding"/>
    <property type="evidence" value="ECO:0007669"/>
    <property type="project" value="InterPro"/>
</dbReference>
<keyword evidence="9" id="KW-0548">Nucleotidyltransferase</keyword>
<dbReference type="Pfam" id="PF00136">
    <property type="entry name" value="DNA_pol_B"/>
    <property type="match status" value="1"/>
</dbReference>
<evidence type="ECO:0000256" key="10">
    <source>
        <dbReference type="ARBA" id="ARBA00022705"/>
    </source>
</evidence>
<dbReference type="InterPro" id="IPR043502">
    <property type="entry name" value="DNA/RNA_pol_sf"/>
</dbReference>
<dbReference type="GO" id="GO:0000408">
    <property type="term" value="C:EKC/KEOPS complex"/>
    <property type="evidence" value="ECO:0007669"/>
    <property type="project" value="InterPro"/>
</dbReference>
<dbReference type="GO" id="GO:0005737">
    <property type="term" value="C:cytoplasm"/>
    <property type="evidence" value="ECO:0007669"/>
    <property type="project" value="UniProtKB-SubCell"/>
</dbReference>
<keyword evidence="13" id="KW-0862">Zinc</keyword>
<evidence type="ECO:0000313" key="26">
    <source>
        <dbReference type="EMBL" id="RMZ52273.1"/>
    </source>
</evidence>
<dbReference type="GO" id="GO:1902975">
    <property type="term" value="P:mitotic DNA replication initiation"/>
    <property type="evidence" value="ECO:0007669"/>
    <property type="project" value="InterPro"/>
</dbReference>
<dbReference type="CDD" id="cd05776">
    <property type="entry name" value="DNA_polB_alpha_exo"/>
    <property type="match status" value="1"/>
</dbReference>
<dbReference type="GO" id="GO:0003887">
    <property type="term" value="F:DNA-directed DNA polymerase activity"/>
    <property type="evidence" value="ECO:0007669"/>
    <property type="project" value="UniProtKB-KW"/>
</dbReference>
<feature type="domain" description="DNA-directed DNA polymerase family B exonuclease" evidence="23">
    <location>
        <begin position="541"/>
        <end position="786"/>
    </location>
</feature>
<feature type="compositionally biased region" description="Low complexity" evidence="20">
    <location>
        <begin position="227"/>
        <end position="241"/>
    </location>
</feature>
<evidence type="ECO:0000313" key="27">
    <source>
        <dbReference type="Proteomes" id="UP000279271"/>
    </source>
</evidence>
<dbReference type="GO" id="GO:0005658">
    <property type="term" value="C:alpha DNA polymerase:primase complex"/>
    <property type="evidence" value="ECO:0007669"/>
    <property type="project" value="TreeGrafter"/>
</dbReference>
<dbReference type="GO" id="GO:0003682">
    <property type="term" value="F:chromatin binding"/>
    <property type="evidence" value="ECO:0007669"/>
    <property type="project" value="TreeGrafter"/>
</dbReference>
<feature type="region of interest" description="Disordered" evidence="20">
    <location>
        <begin position="110"/>
        <end position="152"/>
    </location>
</feature>
<evidence type="ECO:0000256" key="6">
    <source>
        <dbReference type="ARBA" id="ARBA00022490"/>
    </source>
</evidence>
<dbReference type="InterPro" id="IPR045846">
    <property type="entry name" value="POLBc_alpha"/>
</dbReference>
<dbReference type="GO" id="GO:0061711">
    <property type="term" value="F:tRNA N(6)-L-threonylcarbamoyladenine synthase activity"/>
    <property type="evidence" value="ECO:0007669"/>
    <property type="project" value="UniProtKB-EC"/>
</dbReference>
<keyword evidence="10" id="KW-0235">DNA replication</keyword>
<evidence type="ECO:0000256" key="13">
    <source>
        <dbReference type="ARBA" id="ARBA00022833"/>
    </source>
</evidence>
<evidence type="ECO:0000259" key="21">
    <source>
        <dbReference type="Pfam" id="PF00136"/>
    </source>
</evidence>
<evidence type="ECO:0000256" key="1">
    <source>
        <dbReference type="ARBA" id="ARBA00004123"/>
    </source>
</evidence>
<evidence type="ECO:0000256" key="2">
    <source>
        <dbReference type="ARBA" id="ARBA00004496"/>
    </source>
</evidence>
<dbReference type="GO" id="GO:0006273">
    <property type="term" value="P:lagging strand elongation"/>
    <property type="evidence" value="ECO:0007669"/>
    <property type="project" value="TreeGrafter"/>
</dbReference>
<dbReference type="InterPro" id="IPR036397">
    <property type="entry name" value="RNaseH_sf"/>
</dbReference>
<feature type="domain" description="DNA-directed DNA polymerase family B multifunctional" evidence="21">
    <location>
        <begin position="851"/>
        <end position="1275"/>
    </location>
</feature>
<dbReference type="SMART" id="SM00486">
    <property type="entry name" value="POLBc"/>
    <property type="match status" value="1"/>
</dbReference>
<evidence type="ECO:0000256" key="17">
    <source>
        <dbReference type="ARBA" id="ARBA00023315"/>
    </source>
</evidence>
<dbReference type="EC" id="2.3.1.234" evidence="4"/>
<evidence type="ECO:0000256" key="5">
    <source>
        <dbReference type="ARBA" id="ARBA00012417"/>
    </source>
</evidence>
<dbReference type="HAMAP" id="MF_01446">
    <property type="entry name" value="Kae1"/>
    <property type="match status" value="1"/>
</dbReference>
<dbReference type="InterPro" id="IPR024647">
    <property type="entry name" value="DNA_pol_a_cat_su_N"/>
</dbReference>
<feature type="non-terminal residue" evidence="26">
    <location>
        <position position="2092"/>
    </location>
</feature>
<reference evidence="27" key="1">
    <citation type="journal article" date="2018" name="Algal Res.">
        <title>Characterization of plant carbon substrate utilization by Auxenochlorella protothecoides.</title>
        <authorList>
            <person name="Vogler B.W."/>
            <person name="Starkenburg S.R."/>
            <person name="Sudasinghe N."/>
            <person name="Schambach J.Y."/>
            <person name="Rollin J.A."/>
            <person name="Pattathil S."/>
            <person name="Barry A.N."/>
        </authorList>
    </citation>
    <scope>NUCLEOTIDE SEQUENCE [LARGE SCALE GENOMIC DNA]</scope>
    <source>
        <strain evidence="27">UTEX 25</strain>
    </source>
</reference>
<name>A0A3M7KP00_AUXPR</name>
<dbReference type="SUPFAM" id="SSF53098">
    <property type="entry name" value="Ribonuclease H-like"/>
    <property type="match status" value="1"/>
</dbReference>
<evidence type="ECO:0000256" key="3">
    <source>
        <dbReference type="ARBA" id="ARBA00005755"/>
    </source>
</evidence>
<dbReference type="Gene3D" id="3.90.1600.10">
    <property type="entry name" value="Palm domain of DNA polymerase"/>
    <property type="match status" value="1"/>
</dbReference>
<dbReference type="InterPro" id="IPR043129">
    <property type="entry name" value="ATPase_NBD"/>
</dbReference>
<dbReference type="SUPFAM" id="SSF53067">
    <property type="entry name" value="Actin-like ATPase domain"/>
    <property type="match status" value="1"/>
</dbReference>
<keyword evidence="16" id="KW-0539">Nucleus</keyword>
<organism evidence="26 27">
    <name type="scientific">Auxenochlorella protothecoides</name>
    <name type="common">Green microalga</name>
    <name type="synonym">Chlorella protothecoides</name>
    <dbReference type="NCBI Taxonomy" id="3075"/>
    <lineage>
        <taxon>Eukaryota</taxon>
        <taxon>Viridiplantae</taxon>
        <taxon>Chlorophyta</taxon>
        <taxon>core chlorophytes</taxon>
        <taxon>Trebouxiophyceae</taxon>
        <taxon>Chlorellales</taxon>
        <taxon>Chlorellaceae</taxon>
        <taxon>Auxenochlorella</taxon>
    </lineage>
</organism>
<dbReference type="CDD" id="cd24132">
    <property type="entry name" value="ASKHA_NBD_OSGEP_like_euk"/>
    <property type="match status" value="1"/>
</dbReference>
<dbReference type="InterPro" id="IPR042087">
    <property type="entry name" value="DNA_pol_B_thumb"/>
</dbReference>
<keyword evidence="11" id="KW-0479">Metal-binding</keyword>
<dbReference type="InterPro" id="IPR017861">
    <property type="entry name" value="KAE1/TsaD"/>
</dbReference>
<dbReference type="InterPro" id="IPR034680">
    <property type="entry name" value="Kae1_archaea_euk"/>
</dbReference>
<dbReference type="EMBL" id="QOKY01000213">
    <property type="protein sequence ID" value="RMZ52273.1"/>
    <property type="molecule type" value="Genomic_DNA"/>
</dbReference>
<protein>
    <recommendedName>
        <fullName evidence="18">N6-L-threonylcarbamoyladenine synthase</fullName>
        <ecNumber evidence="4">2.3.1.234</ecNumber>
        <ecNumber evidence="5">2.7.7.7</ecNumber>
    </recommendedName>
</protein>